<dbReference type="Proteomes" id="UP000061348">
    <property type="component" value="Unassembled WGS sequence"/>
</dbReference>
<evidence type="ECO:0000313" key="2">
    <source>
        <dbReference type="Proteomes" id="UP000061348"/>
    </source>
</evidence>
<name>A0A120G7R5_PSEFL</name>
<dbReference type="AlphaFoldDB" id="A0A120G7R5"/>
<reference evidence="1 2" key="1">
    <citation type="submission" date="2015-05" db="EMBL/GenBank/DDBJ databases">
        <title>A genomic and transcriptomic approach to investigate the blue pigment phenotype in Pseudomonas fluorescens.</title>
        <authorList>
            <person name="Andreani N.A."/>
            <person name="Cardazzo B."/>
        </authorList>
    </citation>
    <scope>NUCLEOTIDE SEQUENCE [LARGE SCALE GENOMIC DNA]</scope>
    <source>
        <strain evidence="1 2">Ps_22</strain>
    </source>
</reference>
<proteinExistence type="predicted"/>
<sequence length="73" mass="7404">MGFLDAEGQVGVVELVIAHPQAVARLAGVDRVGTVGEGVAHVFQGAGGSEQFGGSYRAHGCGSQKGARVVLER</sequence>
<organism evidence="1 2">
    <name type="scientific">Pseudomonas fluorescens</name>
    <dbReference type="NCBI Taxonomy" id="294"/>
    <lineage>
        <taxon>Bacteria</taxon>
        <taxon>Pseudomonadati</taxon>
        <taxon>Pseudomonadota</taxon>
        <taxon>Gammaproteobacteria</taxon>
        <taxon>Pseudomonadales</taxon>
        <taxon>Pseudomonadaceae</taxon>
        <taxon>Pseudomonas</taxon>
    </lineage>
</organism>
<comment type="caution">
    <text evidence="1">The sequence shown here is derived from an EMBL/GenBank/DDBJ whole genome shotgun (WGS) entry which is preliminary data.</text>
</comment>
<dbReference type="EMBL" id="LCYA01000067">
    <property type="protein sequence ID" value="KWV87703.1"/>
    <property type="molecule type" value="Genomic_DNA"/>
</dbReference>
<protein>
    <submittedName>
        <fullName evidence="1">Uncharacterized protein</fullName>
    </submittedName>
</protein>
<evidence type="ECO:0000313" key="1">
    <source>
        <dbReference type="EMBL" id="KWV87703.1"/>
    </source>
</evidence>
<accession>A0A120G7R5</accession>
<gene>
    <name evidence="1" type="ORF">PFLmoz3_02640</name>
</gene>